<organism evidence="2 3">
    <name type="scientific">Macaca nemestrina</name>
    <name type="common">Pig-tailed macaque</name>
    <dbReference type="NCBI Taxonomy" id="9545"/>
    <lineage>
        <taxon>Eukaryota</taxon>
        <taxon>Metazoa</taxon>
        <taxon>Chordata</taxon>
        <taxon>Craniata</taxon>
        <taxon>Vertebrata</taxon>
        <taxon>Euteleostomi</taxon>
        <taxon>Mammalia</taxon>
        <taxon>Eutheria</taxon>
        <taxon>Euarchontoglires</taxon>
        <taxon>Primates</taxon>
        <taxon>Haplorrhini</taxon>
        <taxon>Catarrhini</taxon>
        <taxon>Cercopithecidae</taxon>
        <taxon>Cercopithecinae</taxon>
        <taxon>Macaca</taxon>
    </lineage>
</organism>
<dbReference type="GeneTree" id="ENSGT00940000155591"/>
<evidence type="ECO:0000313" key="3">
    <source>
        <dbReference type="Proteomes" id="UP000233120"/>
    </source>
</evidence>
<evidence type="ECO:0000313" key="2">
    <source>
        <dbReference type="Ensembl" id="ENSMNEP00000029387.1"/>
    </source>
</evidence>
<protein>
    <submittedName>
        <fullName evidence="2">Gelsolin</fullName>
    </submittedName>
</protein>
<evidence type="ECO:0000256" key="1">
    <source>
        <dbReference type="SAM" id="MobiDB-lite"/>
    </source>
</evidence>
<gene>
    <name evidence="2" type="primary">GSN</name>
</gene>
<keyword evidence="3" id="KW-1185">Reference proteome</keyword>
<sequence>MARTGKYLSGKASRLTRRRGRLPSKQPLTSSPRWTTPSRPRSRSFPRAVRPHCSSSSSRTGGTQTRQMAWACPTFPAISPTWSGCPSTPPPCTPPLPWPPNTAWMMTAQARNRSGELKAPAKYPWTLPHMDSSMEETATSFCTTTAMEAARGR</sequence>
<accession>A0A2K6D0E3</accession>
<dbReference type="Ensembl" id="ENSMNET00000053787.1">
    <property type="protein sequence ID" value="ENSMNEP00000029387.1"/>
    <property type="gene ID" value="ENSMNEG00000038101.1"/>
</dbReference>
<feature type="compositionally biased region" description="Low complexity" evidence="1">
    <location>
        <begin position="54"/>
        <end position="66"/>
    </location>
</feature>
<reference evidence="2" key="2">
    <citation type="submission" date="2025-09" db="UniProtKB">
        <authorList>
            <consortium name="Ensembl"/>
        </authorList>
    </citation>
    <scope>IDENTIFICATION</scope>
</reference>
<name>A0A2K6D0E3_MACNE</name>
<dbReference type="AlphaFoldDB" id="A0A2K6D0E3"/>
<proteinExistence type="predicted"/>
<dbReference type="Bgee" id="ENSMNEG00000038101">
    <property type="expression patterns" value="Expressed in heart and 12 other cell types or tissues"/>
</dbReference>
<reference evidence="2" key="1">
    <citation type="submission" date="2025-08" db="UniProtKB">
        <authorList>
            <consortium name="Ensembl"/>
        </authorList>
    </citation>
    <scope>IDENTIFICATION</scope>
</reference>
<feature type="compositionally biased region" description="Low complexity" evidence="1">
    <location>
        <begin position="27"/>
        <end position="47"/>
    </location>
</feature>
<feature type="region of interest" description="Disordered" evidence="1">
    <location>
        <begin position="1"/>
        <end position="66"/>
    </location>
</feature>
<dbReference type="Proteomes" id="UP000233120">
    <property type="component" value="Unassembled WGS sequence"/>
</dbReference>